<dbReference type="InterPro" id="IPR016208">
    <property type="entry name" value="Ald_Oxase/xanthine_DH-like"/>
</dbReference>
<dbReference type="AlphaFoldDB" id="A0A9X8N7N2"/>
<dbReference type="RefSeq" id="WP_079182345.1">
    <property type="nucleotide sequence ID" value="NZ_FRBK01000025.1"/>
</dbReference>
<dbReference type="InterPro" id="IPR037165">
    <property type="entry name" value="AldOxase/xan_DH_Mopterin-bd_sf"/>
</dbReference>
<dbReference type="EMBL" id="FRBK01000025">
    <property type="protein sequence ID" value="SHN23109.1"/>
    <property type="molecule type" value="Genomic_DNA"/>
</dbReference>
<dbReference type="GO" id="GO:0016491">
    <property type="term" value="F:oxidoreductase activity"/>
    <property type="evidence" value="ECO:0007669"/>
    <property type="project" value="UniProtKB-KW"/>
</dbReference>
<evidence type="ECO:0000313" key="6">
    <source>
        <dbReference type="Proteomes" id="UP000184388"/>
    </source>
</evidence>
<dbReference type="InterPro" id="IPR046867">
    <property type="entry name" value="AldOxase/xan_DH_MoCoBD2"/>
</dbReference>
<evidence type="ECO:0000256" key="3">
    <source>
        <dbReference type="SAM" id="MobiDB-lite"/>
    </source>
</evidence>
<reference evidence="6" key="1">
    <citation type="submission" date="2016-11" db="EMBL/GenBank/DDBJ databases">
        <authorList>
            <person name="Jaros S."/>
            <person name="Januszkiewicz K."/>
            <person name="Wedrychowicz H."/>
        </authorList>
    </citation>
    <scope>NUCLEOTIDE SEQUENCE [LARGE SCALE GENOMIC DNA]</scope>
    <source>
        <strain evidence="6">CGMCC 4.3555</strain>
    </source>
</reference>
<dbReference type="Proteomes" id="UP000184388">
    <property type="component" value="Unassembled WGS sequence"/>
</dbReference>
<dbReference type="PANTHER" id="PTHR11908">
    <property type="entry name" value="XANTHINE DEHYDROGENASE"/>
    <property type="match status" value="1"/>
</dbReference>
<dbReference type="Gene3D" id="3.30.365.10">
    <property type="entry name" value="Aldehyde oxidase/xanthine dehydrogenase, molybdopterin binding domain"/>
    <property type="match status" value="4"/>
</dbReference>
<dbReference type="InterPro" id="IPR008274">
    <property type="entry name" value="AldOxase/xan_DH_MoCoBD1"/>
</dbReference>
<evidence type="ECO:0000313" key="5">
    <source>
        <dbReference type="EMBL" id="SHN23109.1"/>
    </source>
</evidence>
<organism evidence="5 6">
    <name type="scientific">Streptomyces yunnanensis</name>
    <dbReference type="NCBI Taxonomy" id="156453"/>
    <lineage>
        <taxon>Bacteria</taxon>
        <taxon>Bacillati</taxon>
        <taxon>Actinomycetota</taxon>
        <taxon>Actinomycetes</taxon>
        <taxon>Kitasatosporales</taxon>
        <taxon>Streptomycetaceae</taxon>
        <taxon>Streptomyces</taxon>
    </lineage>
</organism>
<feature type="domain" description="Aldehyde oxidase/xanthine dehydrogenase a/b hammerhead" evidence="4">
    <location>
        <begin position="58"/>
        <end position="162"/>
    </location>
</feature>
<dbReference type="PANTHER" id="PTHR11908:SF132">
    <property type="entry name" value="ALDEHYDE OXIDASE 1-RELATED"/>
    <property type="match status" value="1"/>
</dbReference>
<feature type="region of interest" description="Disordered" evidence="3">
    <location>
        <begin position="1"/>
        <end position="60"/>
    </location>
</feature>
<dbReference type="Pfam" id="PF02738">
    <property type="entry name" value="MoCoBD_1"/>
    <property type="match status" value="1"/>
</dbReference>
<dbReference type="SUPFAM" id="SSF54665">
    <property type="entry name" value="CO dehydrogenase molybdoprotein N-domain-like"/>
    <property type="match status" value="1"/>
</dbReference>
<keyword evidence="1" id="KW-0500">Molybdenum</keyword>
<dbReference type="InterPro" id="IPR000674">
    <property type="entry name" value="Ald_Oxase/Xan_DH_a/b"/>
</dbReference>
<dbReference type="SUPFAM" id="SSF56003">
    <property type="entry name" value="Molybdenum cofactor-binding domain"/>
    <property type="match status" value="1"/>
</dbReference>
<comment type="caution">
    <text evidence="5">The sequence shown here is derived from an EMBL/GenBank/DDBJ whole genome shotgun (WGS) entry which is preliminary data.</text>
</comment>
<keyword evidence="2" id="KW-0560">Oxidoreductase</keyword>
<name>A0A9X8N7N2_9ACTN</name>
<evidence type="ECO:0000256" key="2">
    <source>
        <dbReference type="ARBA" id="ARBA00023002"/>
    </source>
</evidence>
<evidence type="ECO:0000256" key="1">
    <source>
        <dbReference type="ARBA" id="ARBA00022505"/>
    </source>
</evidence>
<dbReference type="InterPro" id="IPR036856">
    <property type="entry name" value="Ald_Oxase/Xan_DH_a/b_sf"/>
</dbReference>
<proteinExistence type="predicted"/>
<gene>
    <name evidence="5" type="ORF">SAMN05216268_125125</name>
</gene>
<dbReference type="GO" id="GO:0005506">
    <property type="term" value="F:iron ion binding"/>
    <property type="evidence" value="ECO:0007669"/>
    <property type="project" value="InterPro"/>
</dbReference>
<dbReference type="Pfam" id="PF20256">
    <property type="entry name" value="MoCoBD_2"/>
    <property type="match status" value="2"/>
</dbReference>
<dbReference type="SMART" id="SM01008">
    <property type="entry name" value="Ald_Xan_dh_C"/>
    <property type="match status" value="1"/>
</dbReference>
<sequence>MSHDPVPERTASPELSHQYEQGRPPAPDRPTPHLAPAAPLPHPLGAPSVRREGREKVTGAARYAAEHTPPGCAYAWPVPATVARGRITELDTAAALALPGVIAVLTHENAPRLASMGDPTLALLQEDRVPHRGWYVALAVADTLEAARDAAEAVHVGYATEPHDVRITADHPRLYVPEEVFGGPGARERGDFDAAFAAAPATVDVAYTVPPLHNHPMEPHAATAQWTDGHLTVHDSSQGTTRVCEDLAALFKLGTDEITVVSEHVGGGFGAKGTPRPQVVLAAMAARHTGRPVKLALPRRQLPGVVGHRAPTLHRVRIGAGHDGVITALAHEIVTHTSTVAEFVEQAAIPARMMYTSPHSRTVHRLAALDVPTPSWMRAPGEAPGMYALESALDELAVVLDIDPVELRIRNDPATEPDTGRPFSSRHLVECLRAGAERFGWLPRDPRPAVRRRGDLLLGTGVAAATYPVQISETEAEAHAAADGGYRIRVNATDIGTGARTVLTQIAAAVLGAPEDRVQVDIGSSDLPPAVLAGGSTGTASWGWAVHKACTSLLARLRAHHGPLPAEGITVTEDTRQETAEPSPYARHAFGAVFAEVQVDTRTGEVRVRRLLGQYAAGRILNPRTARSQFVGGMIMGLGMALMEDSALDPVFGDFTACDLAAYHVPACADVPAVEAHWLDEEDPHLNPMGSKGIGEIGIVGTPAAIGNAVWHAIGARLRDLPLTPDRTLAALAAPLT</sequence>
<protein>
    <submittedName>
        <fullName evidence="5">Xanthine dehydrogenase YagR molybdenum-binding subunit</fullName>
    </submittedName>
</protein>
<dbReference type="Pfam" id="PF01315">
    <property type="entry name" value="Ald_Xan_dh_C"/>
    <property type="match status" value="1"/>
</dbReference>
<dbReference type="Gene3D" id="3.90.1170.50">
    <property type="entry name" value="Aldehyde oxidase/xanthine dehydrogenase, a/b hammerhead"/>
    <property type="match status" value="1"/>
</dbReference>
<accession>A0A9X8N7N2</accession>
<evidence type="ECO:0000259" key="4">
    <source>
        <dbReference type="SMART" id="SM01008"/>
    </source>
</evidence>